<dbReference type="FunFam" id="3.40.50.720:FF:000036">
    <property type="entry name" value="Glutathione-regulated potassium-efflux system protein KefB"/>
    <property type="match status" value="1"/>
</dbReference>
<feature type="domain" description="RCK N-terminal" evidence="12">
    <location>
        <begin position="398"/>
        <end position="515"/>
    </location>
</feature>
<dbReference type="Gene3D" id="1.20.1530.20">
    <property type="match status" value="1"/>
</dbReference>
<feature type="transmembrane region" description="Helical" evidence="11">
    <location>
        <begin position="86"/>
        <end position="109"/>
    </location>
</feature>
<evidence type="ECO:0000256" key="2">
    <source>
        <dbReference type="ARBA" id="ARBA00005551"/>
    </source>
</evidence>
<evidence type="ECO:0000256" key="6">
    <source>
        <dbReference type="ARBA" id="ARBA00022692"/>
    </source>
</evidence>
<feature type="transmembrane region" description="Helical" evidence="11">
    <location>
        <begin position="269"/>
        <end position="290"/>
    </location>
</feature>
<evidence type="ECO:0000313" key="13">
    <source>
        <dbReference type="EMBL" id="MDP1520246.1"/>
    </source>
</evidence>
<feature type="transmembrane region" description="Helical" evidence="11">
    <location>
        <begin position="6"/>
        <end position="23"/>
    </location>
</feature>
<dbReference type="NCBIfam" id="TIGR00932">
    <property type="entry name" value="2a37"/>
    <property type="match status" value="1"/>
</dbReference>
<evidence type="ECO:0000256" key="8">
    <source>
        <dbReference type="ARBA" id="ARBA00022989"/>
    </source>
</evidence>
<dbReference type="RefSeq" id="WP_305169813.1">
    <property type="nucleotide sequence ID" value="NZ_JAUUUU010000002.1"/>
</dbReference>
<dbReference type="Pfam" id="PF00999">
    <property type="entry name" value="Na_H_Exchanger"/>
    <property type="match status" value="1"/>
</dbReference>
<dbReference type="SUPFAM" id="SSF51735">
    <property type="entry name" value="NAD(P)-binding Rossmann-fold domains"/>
    <property type="match status" value="1"/>
</dbReference>
<evidence type="ECO:0000256" key="1">
    <source>
        <dbReference type="ARBA" id="ARBA00004127"/>
    </source>
</evidence>
<proteinExistence type="inferred from homology"/>
<keyword evidence="3" id="KW-0813">Transport</keyword>
<name>A0AAW8B2U6_9GAMM</name>
<evidence type="ECO:0000256" key="7">
    <source>
        <dbReference type="ARBA" id="ARBA00022958"/>
    </source>
</evidence>
<comment type="subcellular location">
    <subcellularLocation>
        <location evidence="1">Endomembrane system</location>
        <topology evidence="1">Multi-pass membrane protein</topology>
    </subcellularLocation>
</comment>
<comment type="similarity">
    <text evidence="2">Belongs to the monovalent cation:proton antiporter 2 (CPA2) transporter (TC 2.A.37) family.</text>
</comment>
<dbReference type="PANTHER" id="PTHR46157">
    <property type="entry name" value="K(+) EFFLUX ANTIPORTER 3, CHLOROPLASTIC"/>
    <property type="match status" value="1"/>
</dbReference>
<dbReference type="InterPro" id="IPR003148">
    <property type="entry name" value="RCK_N"/>
</dbReference>
<dbReference type="Proteomes" id="UP001178354">
    <property type="component" value="Unassembled WGS sequence"/>
</dbReference>
<dbReference type="GO" id="GO:0005886">
    <property type="term" value="C:plasma membrane"/>
    <property type="evidence" value="ECO:0007669"/>
    <property type="project" value="TreeGrafter"/>
</dbReference>
<reference evidence="13" key="2">
    <citation type="submission" date="2023-08" db="EMBL/GenBank/DDBJ databases">
        <authorList>
            <person name="Luo J."/>
        </authorList>
    </citation>
    <scope>NUCLEOTIDE SEQUENCE</scope>
    <source>
        <strain evidence="13">DSM 25064</strain>
    </source>
</reference>
<dbReference type="GO" id="GO:0008324">
    <property type="term" value="F:monoatomic cation transmembrane transporter activity"/>
    <property type="evidence" value="ECO:0007669"/>
    <property type="project" value="InterPro"/>
</dbReference>
<dbReference type="InterPro" id="IPR006153">
    <property type="entry name" value="Cation/H_exchanger_TM"/>
</dbReference>
<dbReference type="PANTHER" id="PTHR46157:SF4">
    <property type="entry name" value="K(+) EFFLUX ANTIPORTER 3, CHLOROPLASTIC"/>
    <property type="match status" value="1"/>
</dbReference>
<feature type="transmembrane region" description="Helical" evidence="11">
    <location>
        <begin position="210"/>
        <end position="233"/>
    </location>
</feature>
<sequence>MPASYLTDIIALLVAAVIAVPLAQTLRLGAVPGFLLAGVIVGPSGFGLISNISDISHLSEIGVVFLLFVIGIELKPSLLWKMRRLVFGLGSLQILITGLIFTALAYFLFDVSANAAILIGPTLALSSTAFVIQLLVSQKMVTSTYGRSSLAVLLMQDLAVVPLLALVPLLSAPELTIDNSIWLTLIESVSIVVMVVFLGRFFLHPILHRVALSGSPEVFTASAVLIVMGTALATEHAGLSMAMGAFLAGMLISDSFYRHQVIAEIQPFRGLLLGLFFMSMGMSLNLQLLIDKPLLTFALLALLIAIKVIALFPINYFFGLKTKNSLAVALLLAQSGEFSLVLFSLANQSNLIPTPLFQQLLLVVLLSMLVTPLLARWAESLARKPEQEVDTTSQDITEAPIVLAGYGRVGHTIGEILTLSDKPFVALDGDAAIVGRERANGHPVYFGDVRKPEVLKSAGASDAKVIIVTINDPEATEEIITSLRKTYPDKQVYARGHNLSQCQVLSQLGATGVVSENIEASLELARMALSGLGEKEEDLTRTIEDFRHTCHRRIANASPMESEDETKVSG</sequence>
<feature type="transmembrane region" description="Helical" evidence="11">
    <location>
        <begin position="115"/>
        <end position="136"/>
    </location>
</feature>
<dbReference type="InterPro" id="IPR036291">
    <property type="entry name" value="NAD(P)-bd_dom_sf"/>
</dbReference>
<dbReference type="EMBL" id="JAUUUU010000002">
    <property type="protein sequence ID" value="MDP1520246.1"/>
    <property type="molecule type" value="Genomic_DNA"/>
</dbReference>
<feature type="transmembrane region" description="Helical" evidence="11">
    <location>
        <begin position="55"/>
        <end position="74"/>
    </location>
</feature>
<feature type="transmembrane region" description="Helical" evidence="11">
    <location>
        <begin position="296"/>
        <end position="318"/>
    </location>
</feature>
<evidence type="ECO:0000256" key="3">
    <source>
        <dbReference type="ARBA" id="ARBA00022448"/>
    </source>
</evidence>
<dbReference type="GO" id="GO:1902600">
    <property type="term" value="P:proton transmembrane transport"/>
    <property type="evidence" value="ECO:0007669"/>
    <property type="project" value="InterPro"/>
</dbReference>
<keyword evidence="14" id="KW-1185">Reference proteome</keyword>
<dbReference type="AlphaFoldDB" id="A0AAW8B2U6"/>
<dbReference type="GO" id="GO:0006813">
    <property type="term" value="P:potassium ion transport"/>
    <property type="evidence" value="ECO:0007669"/>
    <property type="project" value="UniProtKB-KW"/>
</dbReference>
<keyword evidence="6 11" id="KW-0812">Transmembrane</keyword>
<evidence type="ECO:0000256" key="5">
    <source>
        <dbReference type="ARBA" id="ARBA00022538"/>
    </source>
</evidence>
<evidence type="ECO:0000256" key="11">
    <source>
        <dbReference type="SAM" id="Phobius"/>
    </source>
</evidence>
<feature type="transmembrane region" description="Helical" evidence="11">
    <location>
        <begin position="357"/>
        <end position="375"/>
    </location>
</feature>
<keyword evidence="7" id="KW-0630">Potassium</keyword>
<reference evidence="13" key="1">
    <citation type="journal article" date="2010" name="Int. J. Syst. Evol. Microbiol.">
        <title>Porticoccus litoralis gen. nov., sp. nov., a gammaproteobacterium isolated from the Yellow Sea.</title>
        <authorList>
            <person name="Oh H.M."/>
            <person name="Kim H."/>
            <person name="Kim K.M."/>
            <person name="Min G.S."/>
            <person name="Cho J.C."/>
        </authorList>
    </citation>
    <scope>NUCLEOTIDE SEQUENCE</scope>
    <source>
        <strain evidence="13">DSM 25064</strain>
    </source>
</reference>
<gene>
    <name evidence="13" type="ORF">Q8A57_04615</name>
</gene>
<feature type="transmembrane region" description="Helical" evidence="11">
    <location>
        <begin position="148"/>
        <end position="169"/>
    </location>
</feature>
<keyword evidence="4" id="KW-0050">Antiport</keyword>
<evidence type="ECO:0000256" key="10">
    <source>
        <dbReference type="ARBA" id="ARBA00023136"/>
    </source>
</evidence>
<comment type="caution">
    <text evidence="13">The sequence shown here is derived from an EMBL/GenBank/DDBJ whole genome shotgun (WGS) entry which is preliminary data.</text>
</comment>
<accession>A0AAW8B2U6</accession>
<evidence type="ECO:0000256" key="9">
    <source>
        <dbReference type="ARBA" id="ARBA00023065"/>
    </source>
</evidence>
<feature type="transmembrane region" description="Helical" evidence="11">
    <location>
        <begin position="325"/>
        <end position="345"/>
    </location>
</feature>
<keyword evidence="8 11" id="KW-1133">Transmembrane helix</keyword>
<dbReference type="InterPro" id="IPR004771">
    <property type="entry name" value="K/H_exchanger"/>
</dbReference>
<evidence type="ECO:0000259" key="12">
    <source>
        <dbReference type="PROSITE" id="PS51201"/>
    </source>
</evidence>
<feature type="transmembrane region" description="Helical" evidence="11">
    <location>
        <begin position="181"/>
        <end position="203"/>
    </location>
</feature>
<evidence type="ECO:0000313" key="14">
    <source>
        <dbReference type="Proteomes" id="UP001178354"/>
    </source>
</evidence>
<protein>
    <submittedName>
        <fullName evidence="13">Monovalent cation:proton antiporter-2 (CPA2) family protein</fullName>
    </submittedName>
</protein>
<keyword evidence="5" id="KW-0633">Potassium transport</keyword>
<dbReference type="GO" id="GO:0015297">
    <property type="term" value="F:antiporter activity"/>
    <property type="evidence" value="ECO:0007669"/>
    <property type="project" value="UniProtKB-KW"/>
</dbReference>
<dbReference type="PROSITE" id="PS51201">
    <property type="entry name" value="RCK_N"/>
    <property type="match status" value="1"/>
</dbReference>
<feature type="transmembrane region" description="Helical" evidence="11">
    <location>
        <begin position="30"/>
        <end position="49"/>
    </location>
</feature>
<keyword evidence="9" id="KW-0406">Ion transport</keyword>
<feature type="transmembrane region" description="Helical" evidence="11">
    <location>
        <begin position="239"/>
        <end position="257"/>
    </location>
</feature>
<keyword evidence="10 11" id="KW-0472">Membrane</keyword>
<dbReference type="Gene3D" id="3.40.50.720">
    <property type="entry name" value="NAD(P)-binding Rossmann-like Domain"/>
    <property type="match status" value="1"/>
</dbReference>
<organism evidence="13 14">
    <name type="scientific">Porticoccus litoralis</name>
    <dbReference type="NCBI Taxonomy" id="434086"/>
    <lineage>
        <taxon>Bacteria</taxon>
        <taxon>Pseudomonadati</taxon>
        <taxon>Pseudomonadota</taxon>
        <taxon>Gammaproteobacteria</taxon>
        <taxon>Cellvibrionales</taxon>
        <taxon>Porticoccaceae</taxon>
        <taxon>Porticoccus</taxon>
    </lineage>
</organism>
<evidence type="ECO:0000256" key="4">
    <source>
        <dbReference type="ARBA" id="ARBA00022449"/>
    </source>
</evidence>
<dbReference type="InterPro" id="IPR038770">
    <property type="entry name" value="Na+/solute_symporter_sf"/>
</dbReference>
<dbReference type="GO" id="GO:0012505">
    <property type="term" value="C:endomembrane system"/>
    <property type="evidence" value="ECO:0007669"/>
    <property type="project" value="UniProtKB-SubCell"/>
</dbReference>
<dbReference type="Pfam" id="PF02254">
    <property type="entry name" value="TrkA_N"/>
    <property type="match status" value="1"/>
</dbReference>